<proteinExistence type="predicted"/>
<accession>A0AAW1VZT0</accession>
<dbReference type="EMBL" id="JBEDUW010000007">
    <property type="protein sequence ID" value="KAK9912531.1"/>
    <property type="molecule type" value="Genomic_DNA"/>
</dbReference>
<evidence type="ECO:0000313" key="1">
    <source>
        <dbReference type="EMBL" id="KAK9912531.1"/>
    </source>
</evidence>
<protein>
    <submittedName>
        <fullName evidence="1">Uncharacterized protein</fullName>
    </submittedName>
</protein>
<comment type="caution">
    <text evidence="1">The sequence shown here is derived from an EMBL/GenBank/DDBJ whole genome shotgun (WGS) entry which is preliminary data.</text>
</comment>
<gene>
    <name evidence="1" type="ORF">M0R45_036393</name>
</gene>
<sequence length="147" mass="15591">MATVYRATMDMGSGVQFGSIAMLTIIPTKSNANSIMLCGLQQVTTFSIDILLFSDHFKLSILMHYNSSVHFYAVSAYRILAGVGTGTAAASGGRDAGGVGGCSRRSGWDWFMISSGGDDWVHDFGLGRHGGRGHGIPSTAVARLWVL</sequence>
<dbReference type="AlphaFoldDB" id="A0AAW1VZT0"/>
<evidence type="ECO:0000313" key="2">
    <source>
        <dbReference type="Proteomes" id="UP001457282"/>
    </source>
</evidence>
<dbReference type="Proteomes" id="UP001457282">
    <property type="component" value="Unassembled WGS sequence"/>
</dbReference>
<name>A0AAW1VZT0_RUBAR</name>
<reference evidence="1 2" key="1">
    <citation type="journal article" date="2023" name="G3 (Bethesda)">
        <title>A chromosome-length genome assembly and annotation of blackberry (Rubus argutus, cv. 'Hillquist').</title>
        <authorList>
            <person name="Bruna T."/>
            <person name="Aryal R."/>
            <person name="Dudchenko O."/>
            <person name="Sargent D.J."/>
            <person name="Mead D."/>
            <person name="Buti M."/>
            <person name="Cavallini A."/>
            <person name="Hytonen T."/>
            <person name="Andres J."/>
            <person name="Pham M."/>
            <person name="Weisz D."/>
            <person name="Mascagni F."/>
            <person name="Usai G."/>
            <person name="Natali L."/>
            <person name="Bassil N."/>
            <person name="Fernandez G.E."/>
            <person name="Lomsadze A."/>
            <person name="Armour M."/>
            <person name="Olukolu B."/>
            <person name="Poorten T."/>
            <person name="Britton C."/>
            <person name="Davik J."/>
            <person name="Ashrafi H."/>
            <person name="Aiden E.L."/>
            <person name="Borodovsky M."/>
            <person name="Worthington M."/>
        </authorList>
    </citation>
    <scope>NUCLEOTIDE SEQUENCE [LARGE SCALE GENOMIC DNA]</scope>
    <source>
        <strain evidence="1">PI 553951</strain>
    </source>
</reference>
<organism evidence="1 2">
    <name type="scientific">Rubus argutus</name>
    <name type="common">Southern blackberry</name>
    <dbReference type="NCBI Taxonomy" id="59490"/>
    <lineage>
        <taxon>Eukaryota</taxon>
        <taxon>Viridiplantae</taxon>
        <taxon>Streptophyta</taxon>
        <taxon>Embryophyta</taxon>
        <taxon>Tracheophyta</taxon>
        <taxon>Spermatophyta</taxon>
        <taxon>Magnoliopsida</taxon>
        <taxon>eudicotyledons</taxon>
        <taxon>Gunneridae</taxon>
        <taxon>Pentapetalae</taxon>
        <taxon>rosids</taxon>
        <taxon>fabids</taxon>
        <taxon>Rosales</taxon>
        <taxon>Rosaceae</taxon>
        <taxon>Rosoideae</taxon>
        <taxon>Rosoideae incertae sedis</taxon>
        <taxon>Rubus</taxon>
    </lineage>
</organism>
<keyword evidence="2" id="KW-1185">Reference proteome</keyword>